<gene>
    <name evidence="1" type="ORF">H5410_012886</name>
</gene>
<evidence type="ECO:0000313" key="2">
    <source>
        <dbReference type="Proteomes" id="UP000824120"/>
    </source>
</evidence>
<dbReference type="EMBL" id="JACXVP010000002">
    <property type="protein sequence ID" value="KAG5627668.1"/>
    <property type="molecule type" value="Genomic_DNA"/>
</dbReference>
<sequence length="70" mass="7833">MLDMANNATINKRIEQLLEAAIIIYINSSGDKNIGNLSICSSIDGLRYLVFVVWEEGGINLMELVEMRES</sequence>
<accession>A0A9J6ATE4</accession>
<evidence type="ECO:0000313" key="1">
    <source>
        <dbReference type="EMBL" id="KAG5627668.1"/>
    </source>
</evidence>
<organism evidence="1 2">
    <name type="scientific">Solanum commersonii</name>
    <name type="common">Commerson's wild potato</name>
    <name type="synonym">Commerson's nightshade</name>
    <dbReference type="NCBI Taxonomy" id="4109"/>
    <lineage>
        <taxon>Eukaryota</taxon>
        <taxon>Viridiplantae</taxon>
        <taxon>Streptophyta</taxon>
        <taxon>Embryophyta</taxon>
        <taxon>Tracheophyta</taxon>
        <taxon>Spermatophyta</taxon>
        <taxon>Magnoliopsida</taxon>
        <taxon>eudicotyledons</taxon>
        <taxon>Gunneridae</taxon>
        <taxon>Pentapetalae</taxon>
        <taxon>asterids</taxon>
        <taxon>lamiids</taxon>
        <taxon>Solanales</taxon>
        <taxon>Solanaceae</taxon>
        <taxon>Solanoideae</taxon>
        <taxon>Solaneae</taxon>
        <taxon>Solanum</taxon>
    </lineage>
</organism>
<name>A0A9J6ATE4_SOLCO</name>
<dbReference type="AlphaFoldDB" id="A0A9J6ATE4"/>
<comment type="caution">
    <text evidence="1">The sequence shown here is derived from an EMBL/GenBank/DDBJ whole genome shotgun (WGS) entry which is preliminary data.</text>
</comment>
<keyword evidence="2" id="KW-1185">Reference proteome</keyword>
<dbReference type="Proteomes" id="UP000824120">
    <property type="component" value="Chromosome 2"/>
</dbReference>
<protein>
    <submittedName>
        <fullName evidence="1">Uncharacterized protein</fullName>
    </submittedName>
</protein>
<reference evidence="1 2" key="1">
    <citation type="submission" date="2020-09" db="EMBL/GenBank/DDBJ databases">
        <title>De no assembly of potato wild relative species, Solanum commersonii.</title>
        <authorList>
            <person name="Cho K."/>
        </authorList>
    </citation>
    <scope>NUCLEOTIDE SEQUENCE [LARGE SCALE GENOMIC DNA]</scope>
    <source>
        <strain evidence="1">LZ3.2</strain>
        <tissue evidence="1">Leaf</tissue>
    </source>
</reference>
<proteinExistence type="predicted"/>